<dbReference type="Gene3D" id="3.90.1520.10">
    <property type="entry name" value="H-NOX domain"/>
    <property type="match status" value="1"/>
</dbReference>
<organism evidence="1">
    <name type="scientific">Ectopseudomonas oleovorans</name>
    <name type="common">Pseudomonas oleovorans</name>
    <dbReference type="NCBI Taxonomy" id="301"/>
    <lineage>
        <taxon>Bacteria</taxon>
        <taxon>Pseudomonadati</taxon>
        <taxon>Pseudomonadota</taxon>
        <taxon>Gammaproteobacteria</taxon>
        <taxon>Pseudomonadales</taxon>
        <taxon>Pseudomonadaceae</taxon>
        <taxon>Ectopseudomonas</taxon>
    </lineage>
</organism>
<gene>
    <name evidence="1" type="ORF">POT9AD_3174</name>
</gene>
<dbReference type="SUPFAM" id="SSF111126">
    <property type="entry name" value="Ligand-binding domain in the NO signalling and Golgi transport"/>
    <property type="match status" value="1"/>
</dbReference>
<dbReference type="AlphaFoldDB" id="A0A653B6D7"/>
<dbReference type="GO" id="GO:0020037">
    <property type="term" value="F:heme binding"/>
    <property type="evidence" value="ECO:0007669"/>
    <property type="project" value="InterPro"/>
</dbReference>
<dbReference type="InterPro" id="IPR024096">
    <property type="entry name" value="NO_sig/Golgi_transp_ligand-bd"/>
</dbReference>
<dbReference type="Pfam" id="PF07700">
    <property type="entry name" value="HNOB"/>
    <property type="match status" value="1"/>
</dbReference>
<name>A0A653B6D7_ECTOL</name>
<dbReference type="EMBL" id="LR130779">
    <property type="protein sequence ID" value="VDN64149.1"/>
    <property type="molecule type" value="Genomic_DNA"/>
</dbReference>
<dbReference type="InterPro" id="IPR011644">
    <property type="entry name" value="Heme_NO-bd"/>
</dbReference>
<sequence>MMLGMVFTEFLEMVEQRFSPELADQMLTQTTLANDGAYTAVGYYPYAEMQALLATLSRLTGNSVPALLQDYGEYLFRRFVELYPEMLAHCRDSFDLLSQVDGHVHREVHKLYPQAQLPVFETLTHTPACLVLEYRSSRGLADLAEGLIRGCIEHYGERNGVQRVDLPAREGLSITRFEISRP</sequence>
<protein>
    <submittedName>
        <fullName evidence="1">Haem-NO-binding</fullName>
    </submittedName>
</protein>
<dbReference type="InterPro" id="IPR038158">
    <property type="entry name" value="H-NOX_domain_sf"/>
</dbReference>
<evidence type="ECO:0000313" key="1">
    <source>
        <dbReference type="EMBL" id="VDN64149.1"/>
    </source>
</evidence>
<reference evidence="1" key="1">
    <citation type="submission" date="2018-11" db="EMBL/GenBank/DDBJ databases">
        <authorList>
            <consortium name="Genoscope - CEA"/>
            <person name="William W."/>
        </authorList>
    </citation>
    <scope>NUCLEOTIDE SEQUENCE [LARGE SCALE GENOMIC DNA]</scope>
    <source>
        <strain evidence="1">T9AD</strain>
    </source>
</reference>
<accession>A0A653B6D7</accession>
<proteinExistence type="predicted"/>